<accession>A0ABU8HCB2</accession>
<dbReference type="SUPFAM" id="SSF54427">
    <property type="entry name" value="NTF2-like"/>
    <property type="match status" value="1"/>
</dbReference>
<reference evidence="1 2" key="1">
    <citation type="journal article" date="2018" name="J. Microbiol.">
        <title>Bacillus spongiae sp. nov., isolated from sponge of Jeju Island.</title>
        <authorList>
            <person name="Lee G.E."/>
            <person name="Im W.T."/>
            <person name="Park J.S."/>
        </authorList>
    </citation>
    <scope>NUCLEOTIDE SEQUENCE [LARGE SCALE GENOMIC DNA]</scope>
    <source>
        <strain evidence="1 2">135PIL107-10</strain>
    </source>
</reference>
<comment type="caution">
    <text evidence="1">The sequence shown here is derived from an EMBL/GenBank/DDBJ whole genome shotgun (WGS) entry which is preliminary data.</text>
</comment>
<gene>
    <name evidence="1" type="ORF">WAK64_07080</name>
</gene>
<name>A0ABU8HCB2_9BACI</name>
<organism evidence="1 2">
    <name type="scientific">Bacillus spongiae</name>
    <dbReference type="NCBI Taxonomy" id="2683610"/>
    <lineage>
        <taxon>Bacteria</taxon>
        <taxon>Bacillati</taxon>
        <taxon>Bacillota</taxon>
        <taxon>Bacilli</taxon>
        <taxon>Bacillales</taxon>
        <taxon>Bacillaceae</taxon>
        <taxon>Bacillus</taxon>
    </lineage>
</organism>
<evidence type="ECO:0000313" key="2">
    <source>
        <dbReference type="Proteomes" id="UP001312865"/>
    </source>
</evidence>
<dbReference type="InterPro" id="IPR032710">
    <property type="entry name" value="NTF2-like_dom_sf"/>
</dbReference>
<protein>
    <recommendedName>
        <fullName evidence="3">Nuclear transport factor 2 family protein</fullName>
    </recommendedName>
</protein>
<dbReference type="Gene3D" id="3.10.450.50">
    <property type="match status" value="1"/>
</dbReference>
<dbReference type="Proteomes" id="UP001312865">
    <property type="component" value="Unassembled WGS sequence"/>
</dbReference>
<keyword evidence="2" id="KW-1185">Reference proteome</keyword>
<dbReference type="EMBL" id="JBBAXC010000004">
    <property type="protein sequence ID" value="MEI5906821.1"/>
    <property type="molecule type" value="Genomic_DNA"/>
</dbReference>
<evidence type="ECO:0008006" key="3">
    <source>
        <dbReference type="Google" id="ProtNLM"/>
    </source>
</evidence>
<sequence>MTNQNNTSVNISPVAASNIKVAQSILAANNSEEGFEYFADDIVLEFPYAPSLDMPDRFEGKEVATTYLRQMLTQLKELKLHSIRSYAVEGEPDIIINEYEGDAVTSEGNTYTQSYMNKMLFLDGKLILLREFWDPMAVIDATNGKYEGNVND</sequence>
<dbReference type="RefSeq" id="WP_336586247.1">
    <property type="nucleotide sequence ID" value="NZ_JBBAXC010000004.1"/>
</dbReference>
<evidence type="ECO:0000313" key="1">
    <source>
        <dbReference type="EMBL" id="MEI5906821.1"/>
    </source>
</evidence>
<proteinExistence type="predicted"/>